<protein>
    <submittedName>
        <fullName evidence="4">Guanylate kinase</fullName>
    </submittedName>
</protein>
<dbReference type="PANTHER" id="PTHR23117">
    <property type="entry name" value="GUANYLATE KINASE-RELATED"/>
    <property type="match status" value="1"/>
</dbReference>
<dbReference type="SMART" id="SM00382">
    <property type="entry name" value="AAA"/>
    <property type="match status" value="1"/>
</dbReference>
<dbReference type="InterPro" id="IPR008145">
    <property type="entry name" value="GK/Ca_channel_bsu"/>
</dbReference>
<dbReference type="KEGG" id="vg:36842082"/>
<feature type="domain" description="Guanylate kinase-like" evidence="3">
    <location>
        <begin position="211"/>
        <end position="405"/>
    </location>
</feature>
<dbReference type="Proteomes" id="UP000249287">
    <property type="component" value="Segment"/>
</dbReference>
<feature type="region of interest" description="Disordered" evidence="2">
    <location>
        <begin position="139"/>
        <end position="216"/>
    </location>
</feature>
<feature type="region of interest" description="Disordered" evidence="2">
    <location>
        <begin position="17"/>
        <end position="46"/>
    </location>
</feature>
<dbReference type="InterPro" id="IPR027417">
    <property type="entry name" value="P-loop_NTPase"/>
</dbReference>
<evidence type="ECO:0000259" key="3">
    <source>
        <dbReference type="PROSITE" id="PS50052"/>
    </source>
</evidence>
<dbReference type="PANTHER" id="PTHR23117:SF8">
    <property type="entry name" value="RIBOSE 1,5-BISPHOSPHATE PHOSPHOKINASE PHNN"/>
    <property type="match status" value="1"/>
</dbReference>
<feature type="compositionally biased region" description="Basic and acidic residues" evidence="2">
    <location>
        <begin position="154"/>
        <end position="172"/>
    </location>
</feature>
<dbReference type="InterPro" id="IPR003593">
    <property type="entry name" value="AAA+_ATPase"/>
</dbReference>
<keyword evidence="1" id="KW-0808">Transferase</keyword>
<dbReference type="Pfam" id="PF00625">
    <property type="entry name" value="Guanylate_kin"/>
    <property type="match status" value="1"/>
</dbReference>
<sequence>MAPAAFFAWPWSAKGTKKGKLLTNGQGSAPDKSPNQKKTRNEKDENAALLAAAAQNRQYQRALARPGAVVAPKENGREKRDYNRRGVFAALLSSCVLFFLPKPADGWPAIATTTTQHQRAKRTATTARAAKRFFFFRKKKKRTEKVHKKPRMQHQPEGKKRKREAAADDRPLPAESDNEDGDAGVSRPVRRGPSEKGAVRESDHGEGAPRGRLLVLVGPSGSGKTTLAKALGFTPLCTTTCRAPRPGEVDGVDYHFVSDDAFERLVANGLMAEHASYAGVRYGVPVALIDAVRQGTIAVGDAGQATADNAQSPTFVIILNADGVDTMRRLLGRRSVLAVHVSAPLDRLEARLCARGSTHAEIDKRIRQAEAIETTPAYMARCDACVVNADGHLDKTIETVRDLCAAYFGSPLVTACAETAAVAHDEGNP</sequence>
<dbReference type="SMART" id="SM00072">
    <property type="entry name" value="GuKc"/>
    <property type="match status" value="1"/>
</dbReference>
<feature type="compositionally biased region" description="Basic residues" evidence="2">
    <location>
        <begin position="139"/>
        <end position="152"/>
    </location>
</feature>
<dbReference type="CDD" id="cd00071">
    <property type="entry name" value="GMPK"/>
    <property type="match status" value="1"/>
</dbReference>
<evidence type="ECO:0000256" key="2">
    <source>
        <dbReference type="SAM" id="MobiDB-lite"/>
    </source>
</evidence>
<evidence type="ECO:0000256" key="1">
    <source>
        <dbReference type="ARBA" id="ARBA00022679"/>
    </source>
</evidence>
<dbReference type="EMBL" id="MG011690">
    <property type="protein sequence ID" value="AVK75659.1"/>
    <property type="molecule type" value="Genomic_DNA"/>
</dbReference>
<organism evidence="4">
    <name type="scientific">Pandoravirus neocaledonia</name>
    <dbReference type="NCBI Taxonomy" id="2107708"/>
    <lineage>
        <taxon>Viruses</taxon>
        <taxon>Pandoravirus</taxon>
    </lineage>
</organism>
<dbReference type="Gene3D" id="3.40.50.300">
    <property type="entry name" value="P-loop containing nucleotide triphosphate hydrolases"/>
    <property type="match status" value="1"/>
</dbReference>
<evidence type="ECO:0000313" key="4">
    <source>
        <dbReference type="EMBL" id="AVK75659.1"/>
    </source>
</evidence>
<proteinExistence type="predicted"/>
<gene>
    <name evidence="4" type="ORF">pneo_cds_52</name>
</gene>
<accession>A0A2U7UB41</accession>
<dbReference type="GO" id="GO:0033863">
    <property type="term" value="F:ribose 1,5-bisphosphate phosphokinase activity"/>
    <property type="evidence" value="ECO:0007669"/>
    <property type="project" value="TreeGrafter"/>
</dbReference>
<keyword evidence="4" id="KW-0418">Kinase</keyword>
<dbReference type="GeneID" id="36842082"/>
<name>A0A2U7UB41_9VIRU</name>
<dbReference type="InterPro" id="IPR008144">
    <property type="entry name" value="Guanylate_kin-like_dom"/>
</dbReference>
<dbReference type="RefSeq" id="YP_009481662.1">
    <property type="nucleotide sequence ID" value="NC_037666.1"/>
</dbReference>
<reference evidence="4" key="1">
    <citation type="journal article" date="2018" name="Nat. Commun.">
        <title>Diversity and evolution of the emerging Pandoraviridae family.</title>
        <authorList>
            <person name="Legendre M."/>
            <person name="Fabre E."/>
            <person name="Poirot O."/>
            <person name="Jeudy S."/>
            <person name="Lartigue A."/>
            <person name="Alempic J.M."/>
            <person name="Beucher L."/>
            <person name="Philippe N."/>
            <person name="Bertaux L."/>
            <person name="Christo-Foroux E."/>
            <person name="Labadie K."/>
            <person name="Coute Y."/>
            <person name="Abergel C."/>
            <person name="Claverie J.M."/>
        </authorList>
    </citation>
    <scope>NUCLEOTIDE SEQUENCE [LARGE SCALE GENOMIC DNA]</scope>
    <source>
        <strain evidence="4">Neocaledonia</strain>
    </source>
</reference>
<dbReference type="GO" id="GO:0006015">
    <property type="term" value="P:5-phosphoribose 1-diphosphate biosynthetic process"/>
    <property type="evidence" value="ECO:0007669"/>
    <property type="project" value="TreeGrafter"/>
</dbReference>
<dbReference type="SUPFAM" id="SSF52540">
    <property type="entry name" value="P-loop containing nucleoside triphosphate hydrolases"/>
    <property type="match status" value="1"/>
</dbReference>
<dbReference type="PROSITE" id="PS50052">
    <property type="entry name" value="GUANYLATE_KINASE_2"/>
    <property type="match status" value="1"/>
</dbReference>
<feature type="compositionally biased region" description="Basic and acidic residues" evidence="2">
    <location>
        <begin position="192"/>
        <end position="209"/>
    </location>
</feature>